<dbReference type="STRING" id="1189621.A3SI_10374"/>
<dbReference type="PANTHER" id="PTHR43280">
    <property type="entry name" value="ARAC-FAMILY TRANSCRIPTIONAL REGULATOR"/>
    <property type="match status" value="1"/>
</dbReference>
<evidence type="ECO:0000313" key="6">
    <source>
        <dbReference type="Proteomes" id="UP000005551"/>
    </source>
</evidence>
<dbReference type="Gene3D" id="1.10.10.60">
    <property type="entry name" value="Homeodomain-like"/>
    <property type="match status" value="1"/>
</dbReference>
<dbReference type="PANTHER" id="PTHR43280:SF32">
    <property type="entry name" value="TRANSCRIPTIONAL REGULATORY PROTEIN"/>
    <property type="match status" value="1"/>
</dbReference>
<dbReference type="GO" id="GO:0043565">
    <property type="term" value="F:sequence-specific DNA binding"/>
    <property type="evidence" value="ECO:0007669"/>
    <property type="project" value="InterPro"/>
</dbReference>
<dbReference type="Proteomes" id="UP000005551">
    <property type="component" value="Unassembled WGS sequence"/>
</dbReference>
<dbReference type="InterPro" id="IPR009057">
    <property type="entry name" value="Homeodomain-like_sf"/>
</dbReference>
<protein>
    <submittedName>
        <fullName evidence="5">AraC family transcriptional regulator</fullName>
    </submittedName>
</protein>
<organism evidence="5 6">
    <name type="scientific">Nitritalea halalkaliphila LW7</name>
    <dbReference type="NCBI Taxonomy" id="1189621"/>
    <lineage>
        <taxon>Bacteria</taxon>
        <taxon>Pseudomonadati</taxon>
        <taxon>Bacteroidota</taxon>
        <taxon>Cytophagia</taxon>
        <taxon>Cytophagales</taxon>
        <taxon>Cyclobacteriaceae</taxon>
        <taxon>Nitritalea</taxon>
    </lineage>
</organism>
<evidence type="ECO:0000256" key="3">
    <source>
        <dbReference type="ARBA" id="ARBA00023163"/>
    </source>
</evidence>
<comment type="caution">
    <text evidence="5">The sequence shown here is derived from an EMBL/GenBank/DDBJ whole genome shotgun (WGS) entry which is preliminary data.</text>
</comment>
<dbReference type="SUPFAM" id="SSF46689">
    <property type="entry name" value="Homeodomain-like"/>
    <property type="match status" value="1"/>
</dbReference>
<proteinExistence type="predicted"/>
<dbReference type="InterPro" id="IPR020449">
    <property type="entry name" value="Tscrpt_reg_AraC-type_HTH"/>
</dbReference>
<keyword evidence="1" id="KW-0805">Transcription regulation</keyword>
<name>I5C3L1_9BACT</name>
<dbReference type="PROSITE" id="PS01124">
    <property type="entry name" value="HTH_ARAC_FAMILY_2"/>
    <property type="match status" value="1"/>
</dbReference>
<keyword evidence="3" id="KW-0804">Transcription</keyword>
<accession>I5C3L1</accession>
<keyword evidence="2" id="KW-0238">DNA-binding</keyword>
<dbReference type="Pfam" id="PF12833">
    <property type="entry name" value="HTH_18"/>
    <property type="match status" value="1"/>
</dbReference>
<evidence type="ECO:0000259" key="4">
    <source>
        <dbReference type="PROSITE" id="PS01124"/>
    </source>
</evidence>
<feature type="domain" description="HTH araC/xylS-type" evidence="4">
    <location>
        <begin position="87"/>
        <end position="185"/>
    </location>
</feature>
<dbReference type="RefSeq" id="WP_009055057.1">
    <property type="nucleotide sequence ID" value="NZ_AJYA01000021.1"/>
</dbReference>
<dbReference type="InterPro" id="IPR018060">
    <property type="entry name" value="HTH_AraC"/>
</dbReference>
<dbReference type="SMART" id="SM00342">
    <property type="entry name" value="HTH_ARAC"/>
    <property type="match status" value="1"/>
</dbReference>
<evidence type="ECO:0000256" key="1">
    <source>
        <dbReference type="ARBA" id="ARBA00023015"/>
    </source>
</evidence>
<gene>
    <name evidence="5" type="ORF">A3SI_10374</name>
</gene>
<dbReference type="GO" id="GO:0003700">
    <property type="term" value="F:DNA-binding transcription factor activity"/>
    <property type="evidence" value="ECO:0007669"/>
    <property type="project" value="InterPro"/>
</dbReference>
<dbReference type="EMBL" id="AJYA01000021">
    <property type="protein sequence ID" value="EIM76413.1"/>
    <property type="molecule type" value="Genomic_DNA"/>
</dbReference>
<dbReference type="PRINTS" id="PR00032">
    <property type="entry name" value="HTHARAC"/>
</dbReference>
<evidence type="ECO:0000313" key="5">
    <source>
        <dbReference type="EMBL" id="EIM76413.1"/>
    </source>
</evidence>
<reference evidence="5 6" key="1">
    <citation type="submission" date="2012-05" db="EMBL/GenBank/DDBJ databases">
        <title>Genome sequence of Nitritalea halalkaliphila LW7.</title>
        <authorList>
            <person name="Jangir P.K."/>
            <person name="Singh A."/>
            <person name="Shivaji S."/>
            <person name="Sharma R."/>
        </authorList>
    </citation>
    <scope>NUCLEOTIDE SEQUENCE [LARGE SCALE GENOMIC DNA]</scope>
    <source>
        <strain evidence="5 6">LW7</strain>
    </source>
</reference>
<dbReference type="AlphaFoldDB" id="I5C3L1"/>
<evidence type="ECO:0000256" key="2">
    <source>
        <dbReference type="ARBA" id="ARBA00023125"/>
    </source>
</evidence>
<sequence length="190" mass="21419">MFKEAYIDPIKEGRLLQQIQQLGDLTRISDWKDPFVGPILADVLHSAQEPTPQQETLIKGYLSVLLAKIALQLRTGTQSGVEQPLCDRFLGLLATQHPPLHRVAAYAALLQTSPQNLNQACKKKTGSTASEHISAQLVLEAKRVILHTDQNINQIADYFSFNDASYFVKFFKKHTGETPHQYRARYFGDQ</sequence>
<keyword evidence="6" id="KW-1185">Reference proteome</keyword>